<sequence length="286" mass="31015">MPPVENWIDQPIVDPAVPERDRHRLAAAWPSAQDGRLGGGVPARLLGRPEPEPPRWVRRLFGLGGLCAAVSGSVLGLAAFETGHETTGLAAMMIFLTGVLFVGVSRPNPVERLARLYAGRYVVPSELDDPALDLLARARRAIRDVTGSRVHRLGLLDAVANDVVLPERLWEIARLVRVHTGLRAEQALALTEVVTPELTAVLGPQQEALRRSVAAVTERVWELEAYASRVRSADSALRASELQQSNDTYLDLLAQTGEEEGVRALSDQADALTRTLREAIAAGETL</sequence>
<protein>
    <submittedName>
        <fullName evidence="2">Uncharacterized protein</fullName>
    </submittedName>
</protein>
<gene>
    <name evidence="2" type="ORF">BN4615_P52</name>
</gene>
<reference evidence="2" key="1">
    <citation type="submission" date="2016-04" db="EMBL/GenBank/DDBJ databases">
        <authorList>
            <person name="Evans L.H."/>
            <person name="Alamgir A."/>
            <person name="Owens N."/>
            <person name="Weber N.D."/>
            <person name="Virtaneva K."/>
            <person name="Barbian K."/>
            <person name="Babar A."/>
            <person name="Rosenke K."/>
        </authorList>
    </citation>
    <scope>NUCLEOTIDE SEQUENCE</scope>
    <source>
        <strain evidence="2">Nono1</strain>
    </source>
</reference>
<feature type="transmembrane region" description="Helical" evidence="1">
    <location>
        <begin position="60"/>
        <end position="80"/>
    </location>
</feature>
<feature type="transmembrane region" description="Helical" evidence="1">
    <location>
        <begin position="86"/>
        <end position="105"/>
    </location>
</feature>
<keyword evidence="1" id="KW-0472">Membrane</keyword>
<dbReference type="AlphaFoldDB" id="A0A1M4DVF4"/>
<keyword evidence="1" id="KW-0812">Transmembrane</keyword>
<accession>A0A1M4DVF4</accession>
<evidence type="ECO:0000256" key="1">
    <source>
        <dbReference type="SAM" id="Phobius"/>
    </source>
</evidence>
<name>A0A1M4DVF4_9ACTN</name>
<keyword evidence="1" id="KW-1133">Transmembrane helix</keyword>
<dbReference type="EMBL" id="LT559118">
    <property type="protein sequence ID" value="SBO90538.1"/>
    <property type="molecule type" value="Genomic_DNA"/>
</dbReference>
<organism evidence="2">
    <name type="scientific">Nonomuraea gerenzanensis</name>
    <dbReference type="NCBI Taxonomy" id="93944"/>
    <lineage>
        <taxon>Bacteria</taxon>
        <taxon>Bacillati</taxon>
        <taxon>Actinomycetota</taxon>
        <taxon>Actinomycetes</taxon>
        <taxon>Streptosporangiales</taxon>
        <taxon>Streptosporangiaceae</taxon>
        <taxon>Nonomuraea</taxon>
    </lineage>
</organism>
<evidence type="ECO:0000313" key="2">
    <source>
        <dbReference type="EMBL" id="SBO90538.1"/>
    </source>
</evidence>
<proteinExistence type="predicted"/>